<reference evidence="1" key="2">
    <citation type="submission" date="2025-09" db="UniProtKB">
        <authorList>
            <consortium name="EnsemblPlants"/>
        </authorList>
    </citation>
    <scope>IDENTIFICATION</scope>
</reference>
<dbReference type="EnsemblPlants" id="AVESA.00010b.r2.6CG1113540.1">
    <property type="protein sequence ID" value="AVESA.00010b.r2.6CG1113540.1.CDS"/>
    <property type="gene ID" value="AVESA.00010b.r2.6CG1113540"/>
</dbReference>
<reference evidence="1" key="1">
    <citation type="submission" date="2021-05" db="EMBL/GenBank/DDBJ databases">
        <authorList>
            <person name="Scholz U."/>
            <person name="Mascher M."/>
            <person name="Fiebig A."/>
        </authorList>
    </citation>
    <scope>NUCLEOTIDE SEQUENCE [LARGE SCALE GENOMIC DNA]</scope>
</reference>
<organism evidence="1 2">
    <name type="scientific">Avena sativa</name>
    <name type="common">Oat</name>
    <dbReference type="NCBI Taxonomy" id="4498"/>
    <lineage>
        <taxon>Eukaryota</taxon>
        <taxon>Viridiplantae</taxon>
        <taxon>Streptophyta</taxon>
        <taxon>Embryophyta</taxon>
        <taxon>Tracheophyta</taxon>
        <taxon>Spermatophyta</taxon>
        <taxon>Magnoliopsida</taxon>
        <taxon>Liliopsida</taxon>
        <taxon>Poales</taxon>
        <taxon>Poaceae</taxon>
        <taxon>BOP clade</taxon>
        <taxon>Pooideae</taxon>
        <taxon>Poodae</taxon>
        <taxon>Poeae</taxon>
        <taxon>Poeae Chloroplast Group 1 (Aveneae type)</taxon>
        <taxon>Aveninae</taxon>
        <taxon>Avena</taxon>
    </lineage>
</organism>
<proteinExistence type="predicted"/>
<evidence type="ECO:0000313" key="1">
    <source>
        <dbReference type="EnsemblPlants" id="AVESA.00010b.r2.6CG1113540.1.CDS"/>
    </source>
</evidence>
<dbReference type="Proteomes" id="UP001732700">
    <property type="component" value="Chromosome 6C"/>
</dbReference>
<evidence type="ECO:0000313" key="2">
    <source>
        <dbReference type="Proteomes" id="UP001732700"/>
    </source>
</evidence>
<name>A0ACD5Z8G2_AVESA</name>
<sequence length="722" mass="81268">MFDSLLNSKFYNKCKHAIKCTRTRLDLVRRKKQAMVKFLRKDVADLITNGLESHAFGRMEELIVEMNQASNYDVIEQYCEYIGKQLNNLQKQSECPREALEAVSTLIFAAARYPDLPELCELRHVFTERYGASIESFVSSEFVQKLQNKSFTKEEKLLVMQDIIEEFALPFNIKAIERNISGVPQNKKDLLKKGSFNGVEVEASGRNGHRVDKHAVLERKSKSIPEGRERRQEVQIKPKDIHVVPDCVGQIGERSRKTYSDKPTEKKHMDNDMLPLDVKRKNGQAEIKKDEKKSGQSWRELMNAEELDLNGAKKHEVAVAKPLQREVKKIVPPYTELKDTEKKDGGEKADGKGYRRSHMAGGTDHNWGHADLGLKTLGLEKQGTESASTLNGKTVNKAPPYCKPYRATIEKPAEEDNIGLYNQARHIGEYGQPGQDRQQMPEKKALNMRPPYVKPNSDTKYAHENLTNEAANGYNRHNGSEATGHRRDGPVDDAAPRPVSVRRRSSKPPVHGSPYEEVANDEKMANQTPGGRTRRSSSRDGPRDDYERRKHSSRQNGSASGSDYQTEEDETDTAIDFGNLLPRPPPSSHRKHRSRSAHPREGGGGGHDDDERMMDKLLRHYSKKGMDREEHKTRTKSRTPRPRADQPAGDGNGERSNRDGVPNPPERTASLPTESGSPVAKPKAPAPARSVSLQPDTSRGNVHPRMPDFDELAARISALKRA</sequence>
<protein>
    <submittedName>
        <fullName evidence="1">Uncharacterized protein</fullName>
    </submittedName>
</protein>
<accession>A0ACD5Z8G2</accession>
<keyword evidence="2" id="KW-1185">Reference proteome</keyword>